<reference evidence="3" key="1">
    <citation type="journal article" date="2023" name="Insect Mol. Biol.">
        <title>Genome sequencing provides insights into the evolution of gene families encoding plant cell wall-degrading enzymes in longhorned beetles.</title>
        <authorList>
            <person name="Shin N.R."/>
            <person name="Okamura Y."/>
            <person name="Kirsch R."/>
            <person name="Pauchet Y."/>
        </authorList>
    </citation>
    <scope>NUCLEOTIDE SEQUENCE</scope>
    <source>
        <strain evidence="3">MMC_N1</strain>
    </source>
</reference>
<dbReference type="Pfam" id="PF10545">
    <property type="entry name" value="MADF_DNA_bdg"/>
    <property type="match status" value="1"/>
</dbReference>
<accession>A0ABQ9J6V8</accession>
<evidence type="ECO:0000313" key="4">
    <source>
        <dbReference type="Proteomes" id="UP001162164"/>
    </source>
</evidence>
<protein>
    <recommendedName>
        <fullName evidence="2">MADF domain-containing protein</fullName>
    </recommendedName>
</protein>
<gene>
    <name evidence="3" type="ORF">NQ317_019298</name>
</gene>
<evidence type="ECO:0000259" key="2">
    <source>
        <dbReference type="PROSITE" id="PS51029"/>
    </source>
</evidence>
<dbReference type="InterPro" id="IPR006578">
    <property type="entry name" value="MADF-dom"/>
</dbReference>
<sequence length="125" mass="14578">MDWSNETVFKFLECYENEPVIWNASLPNHKNRNDVCDAWKRIEVKMGQKYTVTELKKKKDSLMASFRACLNKEILPQEDGNNNYEEEAIATVNMEIKGPERDNVENKALVLPSTNKHLKPPHEKE</sequence>
<evidence type="ECO:0000256" key="1">
    <source>
        <dbReference type="SAM" id="MobiDB-lite"/>
    </source>
</evidence>
<dbReference type="EMBL" id="JAPWTJ010001088">
    <property type="protein sequence ID" value="KAJ8973885.1"/>
    <property type="molecule type" value="Genomic_DNA"/>
</dbReference>
<evidence type="ECO:0000313" key="3">
    <source>
        <dbReference type="EMBL" id="KAJ8973885.1"/>
    </source>
</evidence>
<proteinExistence type="predicted"/>
<feature type="region of interest" description="Disordered" evidence="1">
    <location>
        <begin position="101"/>
        <end position="125"/>
    </location>
</feature>
<keyword evidence="4" id="KW-1185">Reference proteome</keyword>
<organism evidence="3 4">
    <name type="scientific">Molorchus minor</name>
    <dbReference type="NCBI Taxonomy" id="1323400"/>
    <lineage>
        <taxon>Eukaryota</taxon>
        <taxon>Metazoa</taxon>
        <taxon>Ecdysozoa</taxon>
        <taxon>Arthropoda</taxon>
        <taxon>Hexapoda</taxon>
        <taxon>Insecta</taxon>
        <taxon>Pterygota</taxon>
        <taxon>Neoptera</taxon>
        <taxon>Endopterygota</taxon>
        <taxon>Coleoptera</taxon>
        <taxon>Polyphaga</taxon>
        <taxon>Cucujiformia</taxon>
        <taxon>Chrysomeloidea</taxon>
        <taxon>Cerambycidae</taxon>
        <taxon>Lamiinae</taxon>
        <taxon>Monochamini</taxon>
        <taxon>Molorchus</taxon>
    </lineage>
</organism>
<dbReference type="Proteomes" id="UP001162164">
    <property type="component" value="Unassembled WGS sequence"/>
</dbReference>
<feature type="domain" description="MADF" evidence="2">
    <location>
        <begin position="10"/>
        <end position="98"/>
    </location>
</feature>
<dbReference type="PROSITE" id="PS51029">
    <property type="entry name" value="MADF"/>
    <property type="match status" value="1"/>
</dbReference>
<dbReference type="SMART" id="SM00595">
    <property type="entry name" value="MADF"/>
    <property type="match status" value="1"/>
</dbReference>
<name>A0ABQ9J6V8_9CUCU</name>
<comment type="caution">
    <text evidence="3">The sequence shown here is derived from an EMBL/GenBank/DDBJ whole genome shotgun (WGS) entry which is preliminary data.</text>
</comment>